<dbReference type="AlphaFoldDB" id="A0A0V0J597"/>
<reference evidence="11" key="1">
    <citation type="submission" date="2016-01" db="EMBL/GenBank/DDBJ databases">
        <title>Reference transcriptome for the parasite Schistocephalus solidus: insights into the molecular evolution of parasitism.</title>
        <authorList>
            <person name="Hebert F.O."/>
            <person name="Grambauer S."/>
            <person name="Barber I."/>
            <person name="Landry C.R."/>
            <person name="Aubin-Horth N."/>
        </authorList>
    </citation>
    <scope>NUCLEOTIDE SEQUENCE</scope>
</reference>
<dbReference type="PROSITE" id="PS50905">
    <property type="entry name" value="FERRITIN_LIKE"/>
    <property type="match status" value="1"/>
</dbReference>
<keyword evidence="4 9" id="KW-0560">Oxidoreductase</keyword>
<dbReference type="GO" id="GO:0008198">
    <property type="term" value="F:ferrous iron binding"/>
    <property type="evidence" value="ECO:0007669"/>
    <property type="project" value="TreeGrafter"/>
</dbReference>
<dbReference type="InterPro" id="IPR001519">
    <property type="entry name" value="Ferritin"/>
</dbReference>
<comment type="catalytic activity">
    <reaction evidence="7 9">
        <text>4 Fe(2+) + O2 + 4 H(+) = 4 Fe(3+) + 2 H2O</text>
        <dbReference type="Rhea" id="RHEA:11148"/>
        <dbReference type="ChEBI" id="CHEBI:15377"/>
        <dbReference type="ChEBI" id="CHEBI:15378"/>
        <dbReference type="ChEBI" id="CHEBI:15379"/>
        <dbReference type="ChEBI" id="CHEBI:29033"/>
        <dbReference type="ChEBI" id="CHEBI:29034"/>
        <dbReference type="EC" id="1.16.3.1"/>
    </reaction>
</comment>
<name>A0A0V0J597_SCHSO</name>
<feature type="binding site" evidence="8">
    <location>
        <position position="161"/>
    </location>
    <ligand>
        <name>Fe cation</name>
        <dbReference type="ChEBI" id="CHEBI:24875"/>
        <label>1</label>
    </ligand>
</feature>
<dbReference type="GO" id="GO:0005737">
    <property type="term" value="C:cytoplasm"/>
    <property type="evidence" value="ECO:0007669"/>
    <property type="project" value="TreeGrafter"/>
</dbReference>
<feature type="domain" description="Ferritin-like diiron" evidence="10">
    <location>
        <begin position="29"/>
        <end position="179"/>
    </location>
</feature>
<keyword evidence="2 9" id="KW-0409">Iron storage</keyword>
<dbReference type="PANTHER" id="PTHR11431:SF75">
    <property type="entry name" value="FERRITIN"/>
    <property type="match status" value="1"/>
</dbReference>
<dbReference type="InterPro" id="IPR009040">
    <property type="entry name" value="Ferritin-like_diiron"/>
</dbReference>
<evidence type="ECO:0000259" key="10">
    <source>
        <dbReference type="PROSITE" id="PS50905"/>
    </source>
</evidence>
<feature type="binding site" evidence="8">
    <location>
        <position position="81"/>
    </location>
    <ligand>
        <name>Fe cation</name>
        <dbReference type="ChEBI" id="CHEBI:24875"/>
        <label>1</label>
    </ligand>
</feature>
<evidence type="ECO:0000256" key="3">
    <source>
        <dbReference type="ARBA" id="ARBA00022723"/>
    </source>
</evidence>
<evidence type="ECO:0000256" key="6">
    <source>
        <dbReference type="ARBA" id="ARBA00025111"/>
    </source>
</evidence>
<evidence type="ECO:0000313" key="11">
    <source>
        <dbReference type="EMBL" id="JAP60984.1"/>
    </source>
</evidence>
<proteinExistence type="inferred from homology"/>
<dbReference type="EC" id="1.16.3.1" evidence="9"/>
<dbReference type="GO" id="GO:0008199">
    <property type="term" value="F:ferric iron binding"/>
    <property type="evidence" value="ECO:0007669"/>
    <property type="project" value="InterPro"/>
</dbReference>
<comment type="function">
    <text evidence="9">Stores iron in a soluble, non-toxic, readily available form. Important for iron homeostasis. Iron is taken up in the ferrous form and deposited as ferric hydroxides after oxidation.</text>
</comment>
<dbReference type="Gene3D" id="1.20.1260.10">
    <property type="match status" value="1"/>
</dbReference>
<dbReference type="InterPro" id="IPR012347">
    <property type="entry name" value="Ferritin-like"/>
</dbReference>
<keyword evidence="5 8" id="KW-0408">Iron</keyword>
<dbReference type="InterPro" id="IPR008331">
    <property type="entry name" value="Ferritin_DPS_dom"/>
</dbReference>
<evidence type="ECO:0000256" key="8">
    <source>
        <dbReference type="PIRSR" id="PIRSR601519-1"/>
    </source>
</evidence>
<dbReference type="PANTHER" id="PTHR11431">
    <property type="entry name" value="FERRITIN"/>
    <property type="match status" value="1"/>
</dbReference>
<evidence type="ECO:0000256" key="9">
    <source>
        <dbReference type="RuleBase" id="RU361145"/>
    </source>
</evidence>
<keyword evidence="3 8" id="KW-0479">Metal-binding</keyword>
<sequence>MDAYIKLLALTALANVCPARDSQPGNAPFMLASELEMQLNDQITLEYEAFYLYEKMAAYFSRADKSLFGFAAYFRQAAEEEKEHAREFIEFINQRFGTVILKNINLPLDMPQSWSSPIDALKVALQREADVYNSILNAYKSAERLRDFHMQDFLDHFAKEQASALFKLKSLITRLDGKGPTVEYLIDRELAEKPSMH</sequence>
<dbReference type="SUPFAM" id="SSF47240">
    <property type="entry name" value="Ferritin-like"/>
    <property type="match status" value="1"/>
</dbReference>
<feature type="binding site" evidence="8">
    <location>
        <position position="128"/>
    </location>
    <ligand>
        <name>Fe cation</name>
        <dbReference type="ChEBI" id="CHEBI:24875"/>
        <label>1</label>
    </ligand>
</feature>
<accession>A0A0V0J597</accession>
<protein>
    <recommendedName>
        <fullName evidence="9">Ferritin</fullName>
        <ecNumber evidence="9">1.16.3.1</ecNumber>
    </recommendedName>
</protein>
<evidence type="ECO:0000256" key="1">
    <source>
        <dbReference type="ARBA" id="ARBA00007513"/>
    </source>
</evidence>
<evidence type="ECO:0000256" key="5">
    <source>
        <dbReference type="ARBA" id="ARBA00023004"/>
    </source>
</evidence>
<gene>
    <name evidence="11" type="ORF">TR149518</name>
</gene>
<dbReference type="CDD" id="cd01056">
    <property type="entry name" value="Euk_Ferritin"/>
    <property type="match status" value="1"/>
</dbReference>
<dbReference type="GO" id="GO:0006879">
    <property type="term" value="P:intracellular iron ion homeostasis"/>
    <property type="evidence" value="ECO:0007669"/>
    <property type="project" value="UniProtKB-KW"/>
</dbReference>
<organism evidence="11">
    <name type="scientific">Schistocephalus solidus</name>
    <name type="common">Tapeworm</name>
    <dbReference type="NCBI Taxonomy" id="70667"/>
    <lineage>
        <taxon>Eukaryota</taxon>
        <taxon>Metazoa</taxon>
        <taxon>Spiralia</taxon>
        <taxon>Lophotrochozoa</taxon>
        <taxon>Platyhelminthes</taxon>
        <taxon>Cestoda</taxon>
        <taxon>Eucestoda</taxon>
        <taxon>Diphyllobothriidea</taxon>
        <taxon>Diphyllobothriidae</taxon>
        <taxon>Schistocephalus</taxon>
    </lineage>
</organism>
<dbReference type="EMBL" id="GEEE01002241">
    <property type="protein sequence ID" value="JAP60984.1"/>
    <property type="molecule type" value="Transcribed_RNA"/>
</dbReference>
<dbReference type="GO" id="GO:0006826">
    <property type="term" value="P:iron ion transport"/>
    <property type="evidence" value="ECO:0007669"/>
    <property type="project" value="InterPro"/>
</dbReference>
<dbReference type="GO" id="GO:0004322">
    <property type="term" value="F:ferroxidase activity"/>
    <property type="evidence" value="ECO:0007669"/>
    <property type="project" value="UniProtKB-EC"/>
</dbReference>
<dbReference type="InterPro" id="IPR009078">
    <property type="entry name" value="Ferritin-like_SF"/>
</dbReference>
<dbReference type="Pfam" id="PF00210">
    <property type="entry name" value="Ferritin"/>
    <property type="match status" value="1"/>
</dbReference>
<evidence type="ECO:0000256" key="2">
    <source>
        <dbReference type="ARBA" id="ARBA00022434"/>
    </source>
</evidence>
<feature type="binding site" evidence="8">
    <location>
        <position position="46"/>
    </location>
    <ligand>
        <name>Fe cation</name>
        <dbReference type="ChEBI" id="CHEBI:24875"/>
        <label>1</label>
    </ligand>
</feature>
<comment type="function">
    <text evidence="6">Stores iron in a soluble, non-toxic, readily available form. Important for iron homeostasis. Has ferroxidase activity. Iron is taken up in the ferrous form and deposited as ferric hydroxides after oxidation.</text>
</comment>
<evidence type="ECO:0000256" key="4">
    <source>
        <dbReference type="ARBA" id="ARBA00023002"/>
    </source>
</evidence>
<comment type="similarity">
    <text evidence="1 9">Belongs to the ferritin family.</text>
</comment>
<evidence type="ECO:0000256" key="7">
    <source>
        <dbReference type="ARBA" id="ARBA00047990"/>
    </source>
</evidence>
<feature type="binding site" evidence="8">
    <location>
        <position position="84"/>
    </location>
    <ligand>
        <name>Fe cation</name>
        <dbReference type="ChEBI" id="CHEBI:24875"/>
        <label>1</label>
    </ligand>
</feature>